<feature type="domain" description="FAR1" evidence="1">
    <location>
        <begin position="74"/>
        <end position="130"/>
    </location>
</feature>
<sequence length="243" mass="28924">MFLTFNFVQGMEGIDPIRIIDKTQYVEDIMYDLVSEEKQNEGIRSNFIEKRLDDLNENNMKKLIFKILVECEVLYFTYAKAVGFGVRRETPRITRHGIVTSLRFCCDCERVRSEKDKNRKEKKRKARDETRDIDECEVLYFTYAKAVGFGVRRETPRITRHGIVTSLRFCYDCERVRSEKDKNRKEKKRKARDETRCFCKAFIRMKYMKKNTSVYSRRVQEGTQSSSWSTSISESNSSFQGYR</sequence>
<comment type="caution">
    <text evidence="2">The sequence shown here is derived from an EMBL/GenBank/DDBJ whole genome shotgun (WGS) entry which is preliminary data.</text>
</comment>
<keyword evidence="3" id="KW-1185">Reference proteome</keyword>
<feature type="domain" description="FAR1" evidence="1">
    <location>
        <begin position="139"/>
        <end position="212"/>
    </location>
</feature>
<dbReference type="InterPro" id="IPR004330">
    <property type="entry name" value="FAR1_DNA_bnd_dom"/>
</dbReference>
<protein>
    <recommendedName>
        <fullName evidence="1">FAR1 domain-containing protein</fullName>
    </recommendedName>
</protein>
<name>A0A9Q1GH44_9CARY</name>
<dbReference type="AlphaFoldDB" id="A0A9Q1GH44"/>
<dbReference type="Pfam" id="PF03101">
    <property type="entry name" value="FAR1"/>
    <property type="match status" value="2"/>
</dbReference>
<reference evidence="2" key="1">
    <citation type="submission" date="2022-04" db="EMBL/GenBank/DDBJ databases">
        <title>Carnegiea gigantea Genome sequencing and assembly v2.</title>
        <authorList>
            <person name="Copetti D."/>
            <person name="Sanderson M.J."/>
            <person name="Burquez A."/>
            <person name="Wojciechowski M.F."/>
        </authorList>
    </citation>
    <scope>NUCLEOTIDE SEQUENCE</scope>
    <source>
        <strain evidence="2">SGP5-SGP5p</strain>
        <tissue evidence="2">Aerial part</tissue>
    </source>
</reference>
<accession>A0A9Q1GH44</accession>
<organism evidence="2 3">
    <name type="scientific">Carnegiea gigantea</name>
    <dbReference type="NCBI Taxonomy" id="171969"/>
    <lineage>
        <taxon>Eukaryota</taxon>
        <taxon>Viridiplantae</taxon>
        <taxon>Streptophyta</taxon>
        <taxon>Embryophyta</taxon>
        <taxon>Tracheophyta</taxon>
        <taxon>Spermatophyta</taxon>
        <taxon>Magnoliopsida</taxon>
        <taxon>eudicotyledons</taxon>
        <taxon>Gunneridae</taxon>
        <taxon>Pentapetalae</taxon>
        <taxon>Caryophyllales</taxon>
        <taxon>Cactineae</taxon>
        <taxon>Cactaceae</taxon>
        <taxon>Cactoideae</taxon>
        <taxon>Echinocereeae</taxon>
        <taxon>Carnegiea</taxon>
    </lineage>
</organism>
<dbReference type="EMBL" id="JAKOGI010003425">
    <property type="protein sequence ID" value="KAJ8420445.1"/>
    <property type="molecule type" value="Genomic_DNA"/>
</dbReference>
<evidence type="ECO:0000313" key="2">
    <source>
        <dbReference type="EMBL" id="KAJ8420445.1"/>
    </source>
</evidence>
<proteinExistence type="predicted"/>
<dbReference type="PANTHER" id="PTHR46328">
    <property type="entry name" value="FAR-RED IMPAIRED RESPONSIVE (FAR1) FAMILY PROTEIN-RELATED"/>
    <property type="match status" value="1"/>
</dbReference>
<gene>
    <name evidence="2" type="ORF">Cgig2_002657</name>
</gene>
<dbReference type="Proteomes" id="UP001153076">
    <property type="component" value="Unassembled WGS sequence"/>
</dbReference>
<evidence type="ECO:0000313" key="3">
    <source>
        <dbReference type="Proteomes" id="UP001153076"/>
    </source>
</evidence>
<evidence type="ECO:0000259" key="1">
    <source>
        <dbReference type="Pfam" id="PF03101"/>
    </source>
</evidence>